<dbReference type="SUPFAM" id="SSF47823">
    <property type="entry name" value="lambda integrase-like, N-terminal domain"/>
    <property type="match status" value="1"/>
</dbReference>
<dbReference type="InterPro" id="IPR044068">
    <property type="entry name" value="CB"/>
</dbReference>
<reference evidence="4" key="2">
    <citation type="journal article" date="2021" name="Microbiome">
        <title>Successional dynamics and alternative stable states in a saline activated sludge microbial community over 9 years.</title>
        <authorList>
            <person name="Wang Y."/>
            <person name="Ye J."/>
            <person name="Ju F."/>
            <person name="Liu L."/>
            <person name="Boyd J.A."/>
            <person name="Deng Y."/>
            <person name="Parks D.H."/>
            <person name="Jiang X."/>
            <person name="Yin X."/>
            <person name="Woodcroft B.J."/>
            <person name="Tyson G.W."/>
            <person name="Hugenholtz P."/>
            <person name="Polz M.F."/>
            <person name="Zhang T."/>
        </authorList>
    </citation>
    <scope>NUCLEOTIDE SEQUENCE</scope>
    <source>
        <strain evidence="4">HKST-UBA79</strain>
    </source>
</reference>
<dbReference type="GO" id="GO:0015074">
    <property type="term" value="P:DNA integration"/>
    <property type="evidence" value="ECO:0007669"/>
    <property type="project" value="InterPro"/>
</dbReference>
<evidence type="ECO:0000256" key="2">
    <source>
        <dbReference type="PROSITE-ProRule" id="PRU01248"/>
    </source>
</evidence>
<proteinExistence type="predicted"/>
<comment type="caution">
    <text evidence="4">The sequence shown here is derived from an EMBL/GenBank/DDBJ whole genome shotgun (WGS) entry which is preliminary data.</text>
</comment>
<sequence length="76" mass="8880">MTELKTAQEKFIEHLQELGRSKSTVVAYSKDIEQLLEYVQQAHHVQMITNLELTHLEAFMDKLSTEDYTPKSISRK</sequence>
<dbReference type="EMBL" id="JAGQNX010000127">
    <property type="protein sequence ID" value="MCA9308641.1"/>
    <property type="molecule type" value="Genomic_DNA"/>
</dbReference>
<dbReference type="PROSITE" id="PS51900">
    <property type="entry name" value="CB"/>
    <property type="match status" value="1"/>
</dbReference>
<organism evidence="4 5">
    <name type="scientific">candidate division WWE3 bacterium</name>
    <dbReference type="NCBI Taxonomy" id="2053526"/>
    <lineage>
        <taxon>Bacteria</taxon>
        <taxon>Katanobacteria</taxon>
    </lineage>
</organism>
<gene>
    <name evidence="4" type="ORF">KC980_03950</name>
</gene>
<dbReference type="Pfam" id="PF02899">
    <property type="entry name" value="Phage_int_SAM_1"/>
    <property type="match status" value="1"/>
</dbReference>
<dbReference type="Gene3D" id="1.10.150.130">
    <property type="match status" value="1"/>
</dbReference>
<name>A0A955J293_UNCKA</name>
<evidence type="ECO:0000259" key="3">
    <source>
        <dbReference type="PROSITE" id="PS51900"/>
    </source>
</evidence>
<dbReference type="InterPro" id="IPR010998">
    <property type="entry name" value="Integrase_recombinase_N"/>
</dbReference>
<accession>A0A955J293</accession>
<feature type="non-terminal residue" evidence="4">
    <location>
        <position position="76"/>
    </location>
</feature>
<feature type="domain" description="Core-binding (CB)" evidence="3">
    <location>
        <begin position="2"/>
        <end position="76"/>
    </location>
</feature>
<reference evidence="4" key="1">
    <citation type="submission" date="2020-04" db="EMBL/GenBank/DDBJ databases">
        <authorList>
            <person name="Zhang T."/>
        </authorList>
    </citation>
    <scope>NUCLEOTIDE SEQUENCE</scope>
    <source>
        <strain evidence="4">HKST-UBA79</strain>
    </source>
</reference>
<keyword evidence="1 2" id="KW-0238">DNA-binding</keyword>
<evidence type="ECO:0000313" key="4">
    <source>
        <dbReference type="EMBL" id="MCA9308641.1"/>
    </source>
</evidence>
<dbReference type="AlphaFoldDB" id="A0A955J293"/>
<evidence type="ECO:0000256" key="1">
    <source>
        <dbReference type="ARBA" id="ARBA00023125"/>
    </source>
</evidence>
<dbReference type="GO" id="GO:0003677">
    <property type="term" value="F:DNA binding"/>
    <property type="evidence" value="ECO:0007669"/>
    <property type="project" value="UniProtKB-UniRule"/>
</dbReference>
<evidence type="ECO:0000313" key="5">
    <source>
        <dbReference type="Proteomes" id="UP000740557"/>
    </source>
</evidence>
<protein>
    <submittedName>
        <fullName evidence="4">Site-specific integrase</fullName>
    </submittedName>
</protein>
<dbReference type="InterPro" id="IPR004107">
    <property type="entry name" value="Integrase_SAM-like_N"/>
</dbReference>
<dbReference type="Proteomes" id="UP000740557">
    <property type="component" value="Unassembled WGS sequence"/>
</dbReference>